<dbReference type="Gene3D" id="3.30.70.100">
    <property type="match status" value="1"/>
</dbReference>
<proteinExistence type="predicted"/>
<organism evidence="1 2">
    <name type="scientific">Cohnella hongkongensis</name>
    <dbReference type="NCBI Taxonomy" id="178337"/>
    <lineage>
        <taxon>Bacteria</taxon>
        <taxon>Bacillati</taxon>
        <taxon>Bacillota</taxon>
        <taxon>Bacilli</taxon>
        <taxon>Bacillales</taxon>
        <taxon>Paenibacillaceae</taxon>
        <taxon>Cohnella</taxon>
    </lineage>
</organism>
<dbReference type="InterPro" id="IPR008000">
    <property type="entry name" value="Rham/fucose_mutarotase"/>
</dbReference>
<dbReference type="RefSeq" id="WP_378098527.1">
    <property type="nucleotide sequence ID" value="NZ_JBHSEP010000012.1"/>
</dbReference>
<keyword evidence="2" id="KW-1185">Reference proteome</keyword>
<dbReference type="PANTHER" id="PTHR34389:SF2">
    <property type="entry name" value="L-RHAMNOSE MUTAROTASE"/>
    <property type="match status" value="1"/>
</dbReference>
<dbReference type="SUPFAM" id="SSF54909">
    <property type="entry name" value="Dimeric alpha+beta barrel"/>
    <property type="match status" value="1"/>
</dbReference>
<dbReference type="InterPro" id="IPR011008">
    <property type="entry name" value="Dimeric_a/b-barrel"/>
</dbReference>
<comment type="caution">
    <text evidence="1">The sequence shown here is derived from an EMBL/GenBank/DDBJ whole genome shotgun (WGS) entry which is preliminary data.</text>
</comment>
<evidence type="ECO:0000313" key="1">
    <source>
        <dbReference type="EMBL" id="MFC4599889.1"/>
    </source>
</evidence>
<gene>
    <name evidence="1" type="ORF">ACFO3S_16665</name>
</gene>
<dbReference type="Pfam" id="PF05336">
    <property type="entry name" value="rhaM"/>
    <property type="match status" value="1"/>
</dbReference>
<protein>
    <submittedName>
        <fullName evidence="1">L-rhamnose mutarotase</fullName>
    </submittedName>
</protein>
<dbReference type="EMBL" id="JBHSEP010000012">
    <property type="protein sequence ID" value="MFC4599889.1"/>
    <property type="molecule type" value="Genomic_DNA"/>
</dbReference>
<dbReference type="PANTHER" id="PTHR34389">
    <property type="entry name" value="L-RHAMNOSE MUTAROTASE"/>
    <property type="match status" value="1"/>
</dbReference>
<evidence type="ECO:0000313" key="2">
    <source>
        <dbReference type="Proteomes" id="UP001596028"/>
    </source>
</evidence>
<accession>A0ABV9FIA9</accession>
<dbReference type="Proteomes" id="UP001596028">
    <property type="component" value="Unassembled WGS sequence"/>
</dbReference>
<reference evidence="2" key="1">
    <citation type="journal article" date="2019" name="Int. J. Syst. Evol. Microbiol.">
        <title>The Global Catalogue of Microorganisms (GCM) 10K type strain sequencing project: providing services to taxonomists for standard genome sequencing and annotation.</title>
        <authorList>
            <consortium name="The Broad Institute Genomics Platform"/>
            <consortium name="The Broad Institute Genome Sequencing Center for Infectious Disease"/>
            <person name="Wu L."/>
            <person name="Ma J."/>
        </authorList>
    </citation>
    <scope>NUCLEOTIDE SEQUENCE [LARGE SCALE GENOMIC DNA]</scope>
    <source>
        <strain evidence="2">CCUG 49571</strain>
    </source>
</reference>
<sequence>MSKSRKFAWTWTIKADRVEEYVALHAEPWPEVLEEHARAGIRNYSIFRSGNRFFYCFECDDVERAFAYLAESEACRRWNAVTSEMVEGSFDLNEPEPIRPMEEVFYLQ</sequence>
<name>A0ABV9FIA9_9BACL</name>